<dbReference type="EMBL" id="WVIE01000011">
    <property type="protein sequence ID" value="NDJ17857.1"/>
    <property type="molecule type" value="Genomic_DNA"/>
</dbReference>
<comment type="caution">
    <text evidence="1">The sequence shown here is derived from an EMBL/GenBank/DDBJ whole genome shotgun (WGS) entry which is preliminary data.</text>
</comment>
<proteinExistence type="predicted"/>
<dbReference type="RefSeq" id="WP_162423377.1">
    <property type="nucleotide sequence ID" value="NZ_WVIE01000011.1"/>
</dbReference>
<protein>
    <submittedName>
        <fullName evidence="1">Uncharacterized protein</fullName>
    </submittedName>
</protein>
<keyword evidence="2" id="KW-1185">Reference proteome</keyword>
<sequence>MQRDLRVAKFLFCLIVNLDGDLASSAQNPCTSSSKSPASLQASRCSEAIAEWERLSGWGRSVRRAS</sequence>
<accession>A0A8J7Z0G5</accession>
<dbReference type="AlphaFoldDB" id="A0A8J7Z0G5"/>
<name>A0A8J7Z0G5_9CYAN</name>
<gene>
    <name evidence="1" type="ORF">GS601_11215</name>
</gene>
<evidence type="ECO:0000313" key="1">
    <source>
        <dbReference type="EMBL" id="NDJ17857.1"/>
    </source>
</evidence>
<evidence type="ECO:0000313" key="2">
    <source>
        <dbReference type="Proteomes" id="UP000646053"/>
    </source>
</evidence>
<dbReference type="Proteomes" id="UP000646053">
    <property type="component" value="Unassembled WGS sequence"/>
</dbReference>
<organism evidence="1 2">
    <name type="scientific">Myxacorys almedinensis A</name>
    <dbReference type="NCBI Taxonomy" id="2690445"/>
    <lineage>
        <taxon>Bacteria</taxon>
        <taxon>Bacillati</taxon>
        <taxon>Cyanobacteriota</taxon>
        <taxon>Cyanophyceae</taxon>
        <taxon>Leptolyngbyales</taxon>
        <taxon>Leptolyngbyaceae</taxon>
        <taxon>Myxacorys</taxon>
        <taxon>Myxacorys almedinensis</taxon>
    </lineage>
</organism>
<reference evidence="1" key="1">
    <citation type="submission" date="2019-12" db="EMBL/GenBank/DDBJ databases">
        <title>High-Quality draft genome sequences of three cyanobacteria isolated from the limestone walls of the Old Cathedral of Coimbra.</title>
        <authorList>
            <person name="Tiago I."/>
            <person name="Soares F."/>
            <person name="Portugal A."/>
        </authorList>
    </citation>
    <scope>NUCLEOTIDE SEQUENCE</scope>
    <source>
        <strain evidence="1">A</strain>
    </source>
</reference>